<name>A0A9W6TFU1_9STRA</name>
<dbReference type="InterPro" id="IPR030392">
    <property type="entry name" value="S74_ICA"/>
</dbReference>
<organism evidence="2 3">
    <name type="scientific">Phytophthora lilii</name>
    <dbReference type="NCBI Taxonomy" id="2077276"/>
    <lineage>
        <taxon>Eukaryota</taxon>
        <taxon>Sar</taxon>
        <taxon>Stramenopiles</taxon>
        <taxon>Oomycota</taxon>
        <taxon>Peronosporomycetes</taxon>
        <taxon>Peronosporales</taxon>
        <taxon>Peronosporaceae</taxon>
        <taxon>Phytophthora</taxon>
    </lineage>
</organism>
<dbReference type="Gene3D" id="1.10.10.10">
    <property type="entry name" value="Winged helix-like DNA-binding domain superfamily/Winged helix DNA-binding domain"/>
    <property type="match status" value="1"/>
</dbReference>
<dbReference type="Proteomes" id="UP001165083">
    <property type="component" value="Unassembled WGS sequence"/>
</dbReference>
<comment type="caution">
    <text evidence="2">The sequence shown here is derived from an EMBL/GenBank/DDBJ whole genome shotgun (WGS) entry which is preliminary data.</text>
</comment>
<proteinExistence type="predicted"/>
<sequence>MRIITNVFSSLSSIVWNHSRNSHGVEASNGQCELTAVNLTGTLQTAAQPNITSIGTLSSLTLGVSTLTGTEAAYLTGITAGTASASKTLVLNSSGAITGITSLLATSITGTLQTASQPNITSVGTLTSLTVSSALNGTLATSAQPNITSVGTLNSGLQTSINNNTTSFVNYSRWTNSLTTPMNCVLEMSNIAPRFGTISQHPFRICAGNAIALWMDVSQNVRIGTVALSGTYKLEVDGSINVTAISIGGVSVASSADTIFISGVTAGTASPSKALVLDSLSNIVGINSLSATTLTSVGLNLNGVAVTADANELNYNDLTTLGTFQISKTMSLDSSGVGLMPLGTSSTNCLRFYGNTANRETMNIYRVSDTNGLVIASRTTSASNNKTYPVLNSISTDNTSSFVGGVSATSADLFTINWNDKPTVRFTSQTHRFFFNIGNTQPYKTGYPHTYTLATSADAFCIDPAGSSPTPSSGCPYLVSDTINKMIFNTNTPYTSSFGTAPLTLNSGNIYIKASNALNDGSASYDMPIFMESSNASPIGFGLQFNNATNATSTNSAYFGTTTTNDLVLMTANTRRVTVSSAGRVGIGTGSPSAILDVSGSVSSTIDIAASGVAYFLKSGGLVSTIGPLSAIAVSIKTSSAMLAGAGFYTTSDKRIKTNIEPIDESVGDSILDLNPVQYRYKSQGDDVPLQIGYNAQDAIKLGLGSIVYFTDRAGLDVEDESVDLKDIMFSIDYSKVCVLLHVAIRNQAKKIAELDAKLNRIILK</sequence>
<reference evidence="2" key="1">
    <citation type="submission" date="2023-04" db="EMBL/GenBank/DDBJ databases">
        <title>Phytophthora lilii NBRC 32176.</title>
        <authorList>
            <person name="Ichikawa N."/>
            <person name="Sato H."/>
            <person name="Tonouchi N."/>
        </authorList>
    </citation>
    <scope>NUCLEOTIDE SEQUENCE</scope>
    <source>
        <strain evidence="2">NBRC 32176</strain>
    </source>
</reference>
<feature type="domain" description="Peptidase S74" evidence="1">
    <location>
        <begin position="652"/>
        <end position="759"/>
    </location>
</feature>
<dbReference type="InterPro" id="IPR036388">
    <property type="entry name" value="WH-like_DNA-bd_sf"/>
</dbReference>
<dbReference type="EMBL" id="BSXW01000083">
    <property type="protein sequence ID" value="GMF11703.1"/>
    <property type="molecule type" value="Genomic_DNA"/>
</dbReference>
<dbReference type="Pfam" id="PF13884">
    <property type="entry name" value="Peptidase_S74"/>
    <property type="match status" value="1"/>
</dbReference>
<dbReference type="OrthoDB" id="109072at2759"/>
<keyword evidence="3" id="KW-1185">Reference proteome</keyword>
<evidence type="ECO:0000259" key="1">
    <source>
        <dbReference type="PROSITE" id="PS51688"/>
    </source>
</evidence>
<dbReference type="PROSITE" id="PS51688">
    <property type="entry name" value="ICA"/>
    <property type="match status" value="1"/>
</dbReference>
<dbReference type="AlphaFoldDB" id="A0A9W6TFU1"/>
<accession>A0A9W6TFU1</accession>
<gene>
    <name evidence="2" type="ORF">Plil01_000238000</name>
</gene>
<evidence type="ECO:0000313" key="2">
    <source>
        <dbReference type="EMBL" id="GMF11703.1"/>
    </source>
</evidence>
<protein>
    <submittedName>
        <fullName evidence="2">Unnamed protein product</fullName>
    </submittedName>
</protein>
<evidence type="ECO:0000313" key="3">
    <source>
        <dbReference type="Proteomes" id="UP001165083"/>
    </source>
</evidence>